<dbReference type="SUPFAM" id="SSF46689">
    <property type="entry name" value="Homeodomain-like"/>
    <property type="match status" value="1"/>
</dbReference>
<dbReference type="PROSITE" id="PS01124">
    <property type="entry name" value="HTH_ARAC_FAMILY_2"/>
    <property type="match status" value="1"/>
</dbReference>
<dbReference type="EMBL" id="WQLW01000001">
    <property type="protein sequence ID" value="MVO08026.1"/>
    <property type="molecule type" value="Genomic_DNA"/>
</dbReference>
<dbReference type="AlphaFoldDB" id="A0A6I4IRK6"/>
<dbReference type="Pfam" id="PF12833">
    <property type="entry name" value="HTH_18"/>
    <property type="match status" value="1"/>
</dbReference>
<sequence>MSMPNQKEKLKIIYQLLFDLATGRKTVALDMGSLDDEYDSILLSLSEQGERIRSLVLEQGMVIPYSNFQHLSQFVFVLDAHYTIVDFNFTVVDRLKYTSEAIQSLLFESLLDDSSKLVWNNLLQQVGSDAPFFVTTELLFLTVDGFKLPLFCSVSSSLVNPFVFVLSAEVVFKDVPFLKDIPSVATEKAKAEAAVIDQVHAYILEHLDVPLPSLKSIALLFGSEEHKIRHGFREHYHTSVYQFYQDERLKKAYLLVLQTDLPLKEIAFQCGFGVYLNFYKAFRKKYGFSPSELLRG</sequence>
<evidence type="ECO:0000313" key="5">
    <source>
        <dbReference type="EMBL" id="MVO08026.1"/>
    </source>
</evidence>
<comment type="caution">
    <text evidence="5">The sequence shown here is derived from an EMBL/GenBank/DDBJ whole genome shotgun (WGS) entry which is preliminary data.</text>
</comment>
<dbReference type="PANTHER" id="PTHR43280">
    <property type="entry name" value="ARAC-FAMILY TRANSCRIPTIONAL REGULATOR"/>
    <property type="match status" value="1"/>
</dbReference>
<dbReference type="Gene3D" id="1.10.10.60">
    <property type="entry name" value="Homeodomain-like"/>
    <property type="match status" value="1"/>
</dbReference>
<keyword evidence="2" id="KW-0238">DNA-binding</keyword>
<accession>A0A6I4IRK6</accession>
<evidence type="ECO:0000259" key="4">
    <source>
        <dbReference type="PROSITE" id="PS01124"/>
    </source>
</evidence>
<name>A0A6I4IRK6_9FLAO</name>
<dbReference type="SUPFAM" id="SSF55785">
    <property type="entry name" value="PYP-like sensor domain (PAS domain)"/>
    <property type="match status" value="1"/>
</dbReference>
<keyword evidence="3" id="KW-0804">Transcription</keyword>
<dbReference type="GO" id="GO:0003700">
    <property type="term" value="F:DNA-binding transcription factor activity"/>
    <property type="evidence" value="ECO:0007669"/>
    <property type="project" value="InterPro"/>
</dbReference>
<evidence type="ECO:0000256" key="3">
    <source>
        <dbReference type="ARBA" id="ARBA00023163"/>
    </source>
</evidence>
<dbReference type="OrthoDB" id="1451418at2"/>
<evidence type="ECO:0000256" key="2">
    <source>
        <dbReference type="ARBA" id="ARBA00023125"/>
    </source>
</evidence>
<protein>
    <submittedName>
        <fullName evidence="5">Helix-turn-helix domain-containing protein</fullName>
    </submittedName>
</protein>
<keyword evidence="6" id="KW-1185">Reference proteome</keyword>
<dbReference type="InterPro" id="IPR009057">
    <property type="entry name" value="Homeodomain-like_sf"/>
</dbReference>
<dbReference type="PANTHER" id="PTHR43280:SF2">
    <property type="entry name" value="HTH-TYPE TRANSCRIPTIONAL REGULATOR EXSA"/>
    <property type="match status" value="1"/>
</dbReference>
<feature type="domain" description="HTH araC/xylS-type" evidence="4">
    <location>
        <begin position="197"/>
        <end position="296"/>
    </location>
</feature>
<keyword evidence="1" id="KW-0805">Transcription regulation</keyword>
<dbReference type="Proteomes" id="UP000431264">
    <property type="component" value="Unassembled WGS sequence"/>
</dbReference>
<gene>
    <name evidence="5" type="ORF">GOQ30_02450</name>
</gene>
<dbReference type="InterPro" id="IPR035965">
    <property type="entry name" value="PAS-like_dom_sf"/>
</dbReference>
<dbReference type="InterPro" id="IPR018060">
    <property type="entry name" value="HTH_AraC"/>
</dbReference>
<dbReference type="RefSeq" id="WP_140996407.1">
    <property type="nucleotide sequence ID" value="NZ_VDCZ01000001.1"/>
</dbReference>
<dbReference type="SMART" id="SM00342">
    <property type="entry name" value="HTH_ARAC"/>
    <property type="match status" value="1"/>
</dbReference>
<evidence type="ECO:0000313" key="6">
    <source>
        <dbReference type="Proteomes" id="UP000431264"/>
    </source>
</evidence>
<organism evidence="5 6">
    <name type="scientific">Flavobacterium profundi</name>
    <dbReference type="NCBI Taxonomy" id="1774945"/>
    <lineage>
        <taxon>Bacteria</taxon>
        <taxon>Pseudomonadati</taxon>
        <taxon>Bacteroidota</taxon>
        <taxon>Flavobacteriia</taxon>
        <taxon>Flavobacteriales</taxon>
        <taxon>Flavobacteriaceae</taxon>
        <taxon>Flavobacterium</taxon>
    </lineage>
</organism>
<evidence type="ECO:0000256" key="1">
    <source>
        <dbReference type="ARBA" id="ARBA00023015"/>
    </source>
</evidence>
<proteinExistence type="predicted"/>
<reference evidence="6" key="1">
    <citation type="submission" date="2019-05" db="EMBL/GenBank/DDBJ databases">
        <title>Flavobacterium profundi sp. nov., isolated from a deep-sea seamount.</title>
        <authorList>
            <person name="Zhang D.-C."/>
        </authorList>
    </citation>
    <scope>NUCLEOTIDE SEQUENCE [LARGE SCALE GENOMIC DNA]</scope>
    <source>
        <strain evidence="6">TP390</strain>
    </source>
</reference>
<dbReference type="GO" id="GO:0043565">
    <property type="term" value="F:sequence-specific DNA binding"/>
    <property type="evidence" value="ECO:0007669"/>
    <property type="project" value="InterPro"/>
</dbReference>